<comment type="caution">
    <text evidence="3">The sequence shown here is derived from an EMBL/GenBank/DDBJ whole genome shotgun (WGS) entry which is preliminary data.</text>
</comment>
<keyword evidence="2" id="KW-0812">Transmembrane</keyword>
<feature type="compositionally biased region" description="Low complexity" evidence="1">
    <location>
        <begin position="22"/>
        <end position="32"/>
    </location>
</feature>
<evidence type="ECO:0000313" key="3">
    <source>
        <dbReference type="EMBL" id="KAJ6645896.1"/>
    </source>
</evidence>
<sequence length="148" mass="16914">MEKTHVSKHPSLDAISEHEPHSYNSHRSNYNNATHVQFADDRIYKPSTNRSPPTLRDSHINQGYNGNSQSSINRDGSTPSVGGVYREQYWICSEPLRCRNWTKRERILFFVLLGLSTVVLGLVAVISFISRNSKENTEAPPNGWFPWL</sequence>
<protein>
    <submittedName>
        <fullName evidence="3">Uncharacterized protein</fullName>
    </submittedName>
</protein>
<feature type="compositionally biased region" description="Polar residues" evidence="1">
    <location>
        <begin position="60"/>
        <end position="78"/>
    </location>
</feature>
<evidence type="ECO:0000256" key="2">
    <source>
        <dbReference type="SAM" id="Phobius"/>
    </source>
</evidence>
<accession>A0A9Q0N8Q4</accession>
<organism evidence="3 4">
    <name type="scientific">Pseudolycoriella hygida</name>
    <dbReference type="NCBI Taxonomy" id="35572"/>
    <lineage>
        <taxon>Eukaryota</taxon>
        <taxon>Metazoa</taxon>
        <taxon>Ecdysozoa</taxon>
        <taxon>Arthropoda</taxon>
        <taxon>Hexapoda</taxon>
        <taxon>Insecta</taxon>
        <taxon>Pterygota</taxon>
        <taxon>Neoptera</taxon>
        <taxon>Endopterygota</taxon>
        <taxon>Diptera</taxon>
        <taxon>Nematocera</taxon>
        <taxon>Sciaroidea</taxon>
        <taxon>Sciaridae</taxon>
        <taxon>Pseudolycoriella</taxon>
    </lineage>
</organism>
<evidence type="ECO:0000256" key="1">
    <source>
        <dbReference type="SAM" id="MobiDB-lite"/>
    </source>
</evidence>
<keyword evidence="4" id="KW-1185">Reference proteome</keyword>
<proteinExistence type="predicted"/>
<dbReference type="AlphaFoldDB" id="A0A9Q0N8Q4"/>
<keyword evidence="2" id="KW-1133">Transmembrane helix</keyword>
<reference evidence="3" key="1">
    <citation type="submission" date="2022-07" db="EMBL/GenBank/DDBJ databases">
        <authorList>
            <person name="Trinca V."/>
            <person name="Uliana J.V.C."/>
            <person name="Torres T.T."/>
            <person name="Ward R.J."/>
            <person name="Monesi N."/>
        </authorList>
    </citation>
    <scope>NUCLEOTIDE SEQUENCE</scope>
    <source>
        <strain evidence="3">HSMRA1968</strain>
        <tissue evidence="3">Whole embryos</tissue>
    </source>
</reference>
<dbReference type="OrthoDB" id="7775745at2759"/>
<name>A0A9Q0N8Q4_9DIPT</name>
<gene>
    <name evidence="3" type="ORF">Bhyg_01105</name>
</gene>
<feature type="region of interest" description="Disordered" evidence="1">
    <location>
        <begin position="1"/>
        <end position="78"/>
    </location>
</feature>
<feature type="transmembrane region" description="Helical" evidence="2">
    <location>
        <begin position="107"/>
        <end position="129"/>
    </location>
</feature>
<keyword evidence="2" id="KW-0472">Membrane</keyword>
<dbReference type="EMBL" id="WJQU01000001">
    <property type="protein sequence ID" value="KAJ6645896.1"/>
    <property type="molecule type" value="Genomic_DNA"/>
</dbReference>
<evidence type="ECO:0000313" key="4">
    <source>
        <dbReference type="Proteomes" id="UP001151699"/>
    </source>
</evidence>
<dbReference type="Proteomes" id="UP001151699">
    <property type="component" value="Chromosome A"/>
</dbReference>